<dbReference type="InterPro" id="IPR002744">
    <property type="entry name" value="MIP18-like"/>
</dbReference>
<proteinExistence type="predicted"/>
<evidence type="ECO:0000256" key="1">
    <source>
        <dbReference type="SAM" id="MobiDB-lite"/>
    </source>
</evidence>
<dbReference type="InterPro" id="IPR034904">
    <property type="entry name" value="FSCA_dom_sf"/>
</dbReference>
<dbReference type="PANTHER" id="PTHR42831">
    <property type="entry name" value="FE-S PROTEIN MATURATION AUXILIARY FACTOR YITW"/>
    <property type="match status" value="1"/>
</dbReference>
<gene>
    <name evidence="3" type="ORF">P2G67_15650</name>
</gene>
<evidence type="ECO:0000259" key="2">
    <source>
        <dbReference type="Pfam" id="PF01883"/>
    </source>
</evidence>
<dbReference type="Pfam" id="PF01883">
    <property type="entry name" value="FeS_assembly_P"/>
    <property type="match status" value="1"/>
</dbReference>
<dbReference type="PANTHER" id="PTHR42831:SF1">
    <property type="entry name" value="FE-S PROTEIN MATURATION AUXILIARY FACTOR YITW"/>
    <property type="match status" value="1"/>
</dbReference>
<feature type="compositionally biased region" description="Basic and acidic residues" evidence="1">
    <location>
        <begin position="1"/>
        <end position="13"/>
    </location>
</feature>
<dbReference type="RefSeq" id="WP_275824220.1">
    <property type="nucleotide sequence ID" value="NZ_JARHUD010000013.1"/>
</dbReference>
<feature type="domain" description="MIP18 family-like" evidence="2">
    <location>
        <begin position="60"/>
        <end position="131"/>
    </location>
</feature>
<dbReference type="InterPro" id="IPR014291">
    <property type="entry name" value="SUF_FeS_clus_asmbl-assoc"/>
</dbReference>
<dbReference type="NCBIfam" id="TIGR02945">
    <property type="entry name" value="SUF_assoc"/>
    <property type="match status" value="1"/>
</dbReference>
<reference evidence="3 4" key="1">
    <citation type="submission" date="2023-03" db="EMBL/GenBank/DDBJ databases">
        <title>Fodinicurvata sp. CAU 1616 isolated from sea sendiment.</title>
        <authorList>
            <person name="Kim W."/>
        </authorList>
    </citation>
    <scope>NUCLEOTIDE SEQUENCE [LARGE SCALE GENOMIC DNA]</scope>
    <source>
        <strain evidence="3 4">CAU 1616</strain>
    </source>
</reference>
<keyword evidence="4" id="KW-1185">Reference proteome</keyword>
<dbReference type="Gene3D" id="3.30.300.130">
    <property type="entry name" value="Fe-S cluster assembly (FSCA)"/>
    <property type="match status" value="1"/>
</dbReference>
<accession>A0ABT5YR01</accession>
<feature type="region of interest" description="Disordered" evidence="1">
    <location>
        <begin position="1"/>
        <end position="39"/>
    </location>
</feature>
<dbReference type="EMBL" id="JARHUD010000013">
    <property type="protein sequence ID" value="MDF2097411.1"/>
    <property type="molecule type" value="Genomic_DNA"/>
</dbReference>
<organism evidence="3 4">
    <name type="scientific">Aquibaculum arenosum</name>
    <dbReference type="NCBI Taxonomy" id="3032591"/>
    <lineage>
        <taxon>Bacteria</taxon>
        <taxon>Pseudomonadati</taxon>
        <taxon>Pseudomonadota</taxon>
        <taxon>Alphaproteobacteria</taxon>
        <taxon>Rhodospirillales</taxon>
        <taxon>Rhodovibrionaceae</taxon>
        <taxon>Aquibaculum</taxon>
    </lineage>
</organism>
<dbReference type="Proteomes" id="UP001215503">
    <property type="component" value="Unassembled WGS sequence"/>
</dbReference>
<dbReference type="InterPro" id="IPR052339">
    <property type="entry name" value="Fe-S_Maturation_MIP18"/>
</dbReference>
<sequence>MSEDQRDKLRSDTLPDDLPARPHYNPYLWAGGGMSEPVEEGFTARAGEPRQEGEPVATQEQVVEAMRDVYDPEIPVNIYDLGLIYDLTIAANGDVGVTMTLTAPACPVAGEMPGQVADRVAMVEGVGLVSVTLTWDPPWDKDRMSEDAKLALGIF</sequence>
<protein>
    <submittedName>
        <fullName evidence="3">SUF system Fe-S cluster assembly protein</fullName>
    </submittedName>
</protein>
<evidence type="ECO:0000313" key="3">
    <source>
        <dbReference type="EMBL" id="MDF2097411.1"/>
    </source>
</evidence>
<comment type="caution">
    <text evidence="3">The sequence shown here is derived from an EMBL/GenBank/DDBJ whole genome shotgun (WGS) entry which is preliminary data.</text>
</comment>
<name>A0ABT5YR01_9PROT</name>
<dbReference type="SUPFAM" id="SSF117916">
    <property type="entry name" value="Fe-S cluster assembly (FSCA) domain-like"/>
    <property type="match status" value="1"/>
</dbReference>
<evidence type="ECO:0000313" key="4">
    <source>
        <dbReference type="Proteomes" id="UP001215503"/>
    </source>
</evidence>